<keyword evidence="1" id="KW-0732">Signal</keyword>
<dbReference type="AlphaFoldDB" id="A0A8X7VFN0"/>
<evidence type="ECO:0000313" key="4">
    <source>
        <dbReference type="Proteomes" id="UP000886595"/>
    </source>
</evidence>
<accession>A0A8X7VFN0</accession>
<dbReference type="InterPro" id="IPR052929">
    <property type="entry name" value="RNase_H-like_EbsB-rel"/>
</dbReference>
<evidence type="ECO:0000259" key="2">
    <source>
        <dbReference type="Pfam" id="PF13966"/>
    </source>
</evidence>
<comment type="caution">
    <text evidence="3">The sequence shown here is derived from an EMBL/GenBank/DDBJ whole genome shotgun (WGS) entry which is preliminary data.</text>
</comment>
<evidence type="ECO:0000256" key="1">
    <source>
        <dbReference type="SAM" id="SignalP"/>
    </source>
</evidence>
<reference evidence="3 4" key="1">
    <citation type="submission" date="2020-02" db="EMBL/GenBank/DDBJ databases">
        <authorList>
            <person name="Ma Q."/>
            <person name="Huang Y."/>
            <person name="Song X."/>
            <person name="Pei D."/>
        </authorList>
    </citation>
    <scope>NUCLEOTIDE SEQUENCE [LARGE SCALE GENOMIC DNA]</scope>
    <source>
        <strain evidence="3">Sxm20200214</strain>
        <tissue evidence="3">Leaf</tissue>
    </source>
</reference>
<dbReference type="EMBL" id="JAAMPC010000005">
    <property type="protein sequence ID" value="KAG2310356.1"/>
    <property type="molecule type" value="Genomic_DNA"/>
</dbReference>
<feature type="chain" id="PRO_5036473695" description="Reverse transcriptase zinc-binding domain-containing protein" evidence="1">
    <location>
        <begin position="20"/>
        <end position="317"/>
    </location>
</feature>
<proteinExistence type="predicted"/>
<dbReference type="PANTHER" id="PTHR47074:SF53">
    <property type="entry name" value="REVERSE TRANSCRIPTASE-LIKE PROTEIN"/>
    <property type="match status" value="1"/>
</dbReference>
<keyword evidence="4" id="KW-1185">Reference proteome</keyword>
<dbReference type="Proteomes" id="UP000886595">
    <property type="component" value="Unassembled WGS sequence"/>
</dbReference>
<dbReference type="Pfam" id="PF13966">
    <property type="entry name" value="zf-RVT"/>
    <property type="match status" value="1"/>
</dbReference>
<feature type="domain" description="Reverse transcriptase zinc-binding" evidence="2">
    <location>
        <begin position="67"/>
        <end position="135"/>
    </location>
</feature>
<dbReference type="OrthoDB" id="1113384at2759"/>
<organism evidence="3 4">
    <name type="scientific">Brassica carinata</name>
    <name type="common">Ethiopian mustard</name>
    <name type="synonym">Abyssinian cabbage</name>
    <dbReference type="NCBI Taxonomy" id="52824"/>
    <lineage>
        <taxon>Eukaryota</taxon>
        <taxon>Viridiplantae</taxon>
        <taxon>Streptophyta</taxon>
        <taxon>Embryophyta</taxon>
        <taxon>Tracheophyta</taxon>
        <taxon>Spermatophyta</taxon>
        <taxon>Magnoliopsida</taxon>
        <taxon>eudicotyledons</taxon>
        <taxon>Gunneridae</taxon>
        <taxon>Pentapetalae</taxon>
        <taxon>rosids</taxon>
        <taxon>malvids</taxon>
        <taxon>Brassicales</taxon>
        <taxon>Brassicaceae</taxon>
        <taxon>Brassiceae</taxon>
        <taxon>Brassica</taxon>
    </lineage>
</organism>
<gene>
    <name evidence="3" type="ORF">Bca52824_021913</name>
</gene>
<evidence type="ECO:0000313" key="3">
    <source>
        <dbReference type="EMBL" id="KAG2310356.1"/>
    </source>
</evidence>
<protein>
    <recommendedName>
        <fullName evidence="2">Reverse transcriptase zinc-binding domain-containing protein</fullName>
    </recommendedName>
</protein>
<sequence length="317" mass="35885">MSVFLLPKDLCAMLTSAIAEFWWSKEDSYCWGFTNHGSYSTQSGYRLTEAILTMNNSANQSLPPVEKKLWGDLWKVKAPPKLKHFLWRALSGALAVKERLRTRGIAVDITCQGCGQASETICHVLFCCDKARRVWDLANIPLPPAGFSRSSVLLNLVHLLSVSKNRGVDVSIQRVFPWMLWQIWKARNSVIFNKLHADPHHTVSHAYEEAELWYQAQTGLIEAEPHHVKTSWHKPPEGSIKCNISSSWINASQPCGVSWILRDSRGSTILHSRRAYSYIHSKEEADLYALLWAVESMSNLHKHDIIGGDKRTHAVST</sequence>
<name>A0A8X7VFN0_BRACI</name>
<feature type="signal peptide" evidence="1">
    <location>
        <begin position="1"/>
        <end position="19"/>
    </location>
</feature>
<dbReference type="InterPro" id="IPR026960">
    <property type="entry name" value="RVT-Znf"/>
</dbReference>
<dbReference type="PANTHER" id="PTHR47074">
    <property type="entry name" value="BNAC02G40300D PROTEIN"/>
    <property type="match status" value="1"/>
</dbReference>